<feature type="domain" description="N-acetyltransferase" evidence="1">
    <location>
        <begin position="3"/>
        <end position="204"/>
    </location>
</feature>
<reference evidence="2 3" key="1">
    <citation type="journal article" date="2023" name="Microbiol. Resour. Announc.">
        <title>Complete Genome Sequence of Mycobacterium wuenschmanii, a novel Nontuberculous Mycobacterium Isolated from a captive population of Amazon Milk Frogs.</title>
        <authorList>
            <person name="Hicks J."/>
            <person name="Zeineldin M."/>
            <person name="Ward H."/>
            <person name="Wuenschmann A."/>
            <person name="Camp P."/>
            <person name="Farrell D."/>
            <person name="Lehman K."/>
            <person name="Thacker T."/>
            <person name="Cuthbert E."/>
        </authorList>
    </citation>
    <scope>NUCLEOTIDE SEQUENCE [LARGE SCALE GENOMIC DNA]</scope>
    <source>
        <strain evidence="2 3">Wuenschmanii</strain>
    </source>
</reference>
<evidence type="ECO:0000313" key="3">
    <source>
        <dbReference type="Proteomes" id="UP001236585"/>
    </source>
</evidence>
<organism evidence="2 3">
    <name type="scientific">Candidatus Mycobacterium wuenschmannii</name>
    <dbReference type="NCBI Taxonomy" id="3027808"/>
    <lineage>
        <taxon>Bacteria</taxon>
        <taxon>Bacillati</taxon>
        <taxon>Actinomycetota</taxon>
        <taxon>Actinomycetes</taxon>
        <taxon>Mycobacteriales</taxon>
        <taxon>Mycobacteriaceae</taxon>
        <taxon>Mycobacterium</taxon>
    </lineage>
</organism>
<gene>
    <name evidence="2" type="ORF">PT015_18815</name>
</gene>
<accession>A0ABY8VTG6</accession>
<sequence length="204" mass="22831">MTIHTRPGRKADVPELAQALAHAFFDDPVTVWMMPEEKARVKSLRKFFGTVTRHHHLAGGGVEVATDGSTIGAAALWDPPGRWQQSTGEQLRMLPSFALGFGPRLSMGRRLGELFATMKAQHPEEPHWYLAVIGSDPAVRGKGYGQALMQSRLDRVDAEHAPCYLESSKEDNIPYYERFGFQVVSEIVIPRGGPTLWPMWRPPR</sequence>
<dbReference type="InterPro" id="IPR052523">
    <property type="entry name" value="Trichothecene_AcTrans"/>
</dbReference>
<dbReference type="PANTHER" id="PTHR42791:SF1">
    <property type="entry name" value="N-ACETYLTRANSFERASE DOMAIN-CONTAINING PROTEIN"/>
    <property type="match status" value="1"/>
</dbReference>
<evidence type="ECO:0000259" key="1">
    <source>
        <dbReference type="PROSITE" id="PS51186"/>
    </source>
</evidence>
<dbReference type="EMBL" id="CP126981">
    <property type="protein sequence ID" value="WIM86910.1"/>
    <property type="molecule type" value="Genomic_DNA"/>
</dbReference>
<proteinExistence type="predicted"/>
<dbReference type="InterPro" id="IPR000182">
    <property type="entry name" value="GNAT_dom"/>
</dbReference>
<name>A0ABY8VTG6_9MYCO</name>
<protein>
    <submittedName>
        <fullName evidence="2">GNAT family N-acetyltransferase</fullName>
    </submittedName>
</protein>
<evidence type="ECO:0000313" key="2">
    <source>
        <dbReference type="EMBL" id="WIM86910.1"/>
    </source>
</evidence>
<dbReference type="SUPFAM" id="SSF55729">
    <property type="entry name" value="Acyl-CoA N-acyltransferases (Nat)"/>
    <property type="match status" value="1"/>
</dbReference>
<dbReference type="Gene3D" id="3.40.630.30">
    <property type="match status" value="1"/>
</dbReference>
<dbReference type="PANTHER" id="PTHR42791">
    <property type="entry name" value="GNAT FAMILY ACETYLTRANSFERASE"/>
    <property type="match status" value="1"/>
</dbReference>
<dbReference type="RefSeq" id="WP_285186448.1">
    <property type="nucleotide sequence ID" value="NZ_CP126981.1"/>
</dbReference>
<dbReference type="InterPro" id="IPR016181">
    <property type="entry name" value="Acyl_CoA_acyltransferase"/>
</dbReference>
<dbReference type="PROSITE" id="PS51186">
    <property type="entry name" value="GNAT"/>
    <property type="match status" value="1"/>
</dbReference>
<dbReference type="Pfam" id="PF00583">
    <property type="entry name" value="Acetyltransf_1"/>
    <property type="match status" value="1"/>
</dbReference>
<keyword evidence="3" id="KW-1185">Reference proteome</keyword>
<dbReference type="Proteomes" id="UP001236585">
    <property type="component" value="Chromosome"/>
</dbReference>
<dbReference type="CDD" id="cd04301">
    <property type="entry name" value="NAT_SF"/>
    <property type="match status" value="1"/>
</dbReference>